<dbReference type="Pfam" id="PF13187">
    <property type="entry name" value="Fer4_9"/>
    <property type="match status" value="1"/>
</dbReference>
<dbReference type="InterPro" id="IPR053135">
    <property type="entry name" value="AKR2_Oxidoreductase"/>
</dbReference>
<accession>F5YN74</accession>
<dbReference type="Pfam" id="PF00248">
    <property type="entry name" value="Aldo_ket_red"/>
    <property type="match status" value="1"/>
</dbReference>
<dbReference type="EMBL" id="CP001843">
    <property type="protein sequence ID" value="AEF84990.1"/>
    <property type="molecule type" value="Genomic_DNA"/>
</dbReference>
<dbReference type="RefSeq" id="WP_015709693.1">
    <property type="nucleotide sequence ID" value="NC_015578.1"/>
</dbReference>
<dbReference type="Gene3D" id="3.20.20.100">
    <property type="entry name" value="NADP-dependent oxidoreductase domain"/>
    <property type="match status" value="1"/>
</dbReference>
<dbReference type="Proteomes" id="UP000009223">
    <property type="component" value="Chromosome"/>
</dbReference>
<dbReference type="STRING" id="545694.TREPR_0302"/>
<organism evidence="3 4">
    <name type="scientific">Treponema primitia (strain ATCC BAA-887 / DSM 12427 / ZAS-2)</name>
    <dbReference type="NCBI Taxonomy" id="545694"/>
    <lineage>
        <taxon>Bacteria</taxon>
        <taxon>Pseudomonadati</taxon>
        <taxon>Spirochaetota</taxon>
        <taxon>Spirochaetia</taxon>
        <taxon>Spirochaetales</taxon>
        <taxon>Treponemataceae</taxon>
        <taxon>Treponema</taxon>
    </lineage>
</organism>
<dbReference type="HOGENOM" id="CLU_023205_3_2_12"/>
<dbReference type="GO" id="GO:0016491">
    <property type="term" value="F:oxidoreductase activity"/>
    <property type="evidence" value="ECO:0007669"/>
    <property type="project" value="InterPro"/>
</dbReference>
<dbReference type="SUPFAM" id="SSF46548">
    <property type="entry name" value="alpha-helical ferredoxin"/>
    <property type="match status" value="1"/>
</dbReference>
<reference evidence="4" key="1">
    <citation type="submission" date="2009-12" db="EMBL/GenBank/DDBJ databases">
        <title>Complete sequence of Treponema primitia strain ZAS-2.</title>
        <authorList>
            <person name="Tetu S.G."/>
            <person name="Matson E."/>
            <person name="Ren Q."/>
            <person name="Seshadri R."/>
            <person name="Elbourne L."/>
            <person name="Hassan K.A."/>
            <person name="Durkin A."/>
            <person name="Radune D."/>
            <person name="Mohamoud Y."/>
            <person name="Shay R."/>
            <person name="Jin S."/>
            <person name="Zhang X."/>
            <person name="Lucey K."/>
            <person name="Ballor N.R."/>
            <person name="Ottesen E."/>
            <person name="Rosenthal R."/>
            <person name="Allen A."/>
            <person name="Leadbetter J.R."/>
            <person name="Paulsen I.T."/>
        </authorList>
    </citation>
    <scope>NUCLEOTIDE SEQUENCE [LARGE SCALE GENOMIC DNA]</scope>
    <source>
        <strain evidence="4">ATCC BAA-887 / DSM 12427 / ZAS-2</strain>
    </source>
</reference>
<dbReference type="InterPro" id="IPR017896">
    <property type="entry name" value="4Fe4S_Fe-S-bd"/>
</dbReference>
<evidence type="ECO:0000313" key="4">
    <source>
        <dbReference type="Proteomes" id="UP000009223"/>
    </source>
</evidence>
<dbReference type="eggNOG" id="COG1453">
    <property type="taxonomic scope" value="Bacteria"/>
</dbReference>
<dbReference type="PANTHER" id="PTHR43312">
    <property type="entry name" value="D-THREO-ALDOSE 1-DEHYDROGENASE"/>
    <property type="match status" value="1"/>
</dbReference>
<evidence type="ECO:0000259" key="2">
    <source>
        <dbReference type="Pfam" id="PF13187"/>
    </source>
</evidence>
<evidence type="ECO:0000313" key="3">
    <source>
        <dbReference type="EMBL" id="AEF84990.1"/>
    </source>
</evidence>
<evidence type="ECO:0000259" key="1">
    <source>
        <dbReference type="Pfam" id="PF00248"/>
    </source>
</evidence>
<reference evidence="3 4" key="2">
    <citation type="journal article" date="2011" name="ISME J.">
        <title>RNA-seq reveals cooperative metabolic interactions between two termite-gut spirochete species in co-culture.</title>
        <authorList>
            <person name="Rosenthal A.Z."/>
            <person name="Matson E.G."/>
            <person name="Eldar A."/>
            <person name="Leadbetter J.R."/>
        </authorList>
    </citation>
    <scope>NUCLEOTIDE SEQUENCE [LARGE SCALE GENOMIC DNA]</scope>
    <source>
        <strain evidence="4">ATCC BAA-887 / DSM 12427 / ZAS-2</strain>
    </source>
</reference>
<gene>
    <name evidence="3" type="ordered locus">TREPR_0302</name>
</gene>
<sequence>MQYRLDKKTGNKLSVLGFGSLRFPKKFGTTDLQKTEPLVMRAIEGGVNYFDAGYFYFGSEEVLGTIFERNKIREKVHFATKMPLVLVRGPEDFDKFFNKQLERIRSNYIDYYLIHMLPDIESWKNLCKWGIEDWIREKKRQGAIRSMGFSFHGRQNEFLSLIDAYDWDFCQIQYNYSDENFQAGVTGLKKASAKGMPVMIMEPLLGGKLVGGLSPKAVDIFKQANPDWSPAGWGFRWLWNQKEVTVTLSGMTDISQIEENLKAADTAAPGLLSQADMEVYGRVQEEFKSAYKVLCTGCNYCMPCPQQVNIPACFAAYNISYTMGRLTGIQNYIFSNVLVDSKEFGGAGLCIKCGACEKKCSQNIPIIKTLQAVRKRLEPPWVKWPMLFFGGLFKKFGGRKA</sequence>
<feature type="domain" description="NADP-dependent oxidoreductase" evidence="1">
    <location>
        <begin position="16"/>
        <end position="265"/>
    </location>
</feature>
<dbReference type="OrthoDB" id="9773828at2"/>
<keyword evidence="4" id="KW-1185">Reference proteome</keyword>
<dbReference type="PRINTS" id="PR00069">
    <property type="entry name" value="ALDKETRDTASE"/>
</dbReference>
<dbReference type="AlphaFoldDB" id="F5YN74"/>
<dbReference type="CDD" id="cd19096">
    <property type="entry name" value="AKR_Fe-S_oxidoreductase"/>
    <property type="match status" value="1"/>
</dbReference>
<dbReference type="KEGG" id="tpi:TREPR_0302"/>
<proteinExistence type="predicted"/>
<name>F5YN74_TREPZ</name>
<dbReference type="PANTHER" id="PTHR43312:SF2">
    <property type="entry name" value="OXIDOREDUCTASE"/>
    <property type="match status" value="1"/>
</dbReference>
<dbReference type="InterPro" id="IPR023210">
    <property type="entry name" value="NADP_OxRdtase_dom"/>
</dbReference>
<protein>
    <submittedName>
        <fullName evidence="3">Aldo/keto reductase</fullName>
    </submittedName>
</protein>
<dbReference type="InterPro" id="IPR036812">
    <property type="entry name" value="NAD(P)_OxRdtase_dom_sf"/>
</dbReference>
<dbReference type="InterPro" id="IPR020471">
    <property type="entry name" value="AKR"/>
</dbReference>
<dbReference type="SUPFAM" id="SSF51430">
    <property type="entry name" value="NAD(P)-linked oxidoreductase"/>
    <property type="match status" value="1"/>
</dbReference>
<feature type="domain" description="4Fe-4S ferredoxin-type" evidence="2">
    <location>
        <begin position="295"/>
        <end position="363"/>
    </location>
</feature>